<dbReference type="Proteomes" id="UP000789390">
    <property type="component" value="Unassembled WGS sequence"/>
</dbReference>
<dbReference type="SUPFAM" id="SSF53383">
    <property type="entry name" value="PLP-dependent transferases"/>
    <property type="match status" value="1"/>
</dbReference>
<evidence type="ECO:0000256" key="1">
    <source>
        <dbReference type="ARBA" id="ARBA00001933"/>
    </source>
</evidence>
<organism evidence="7 8">
    <name type="scientific">Daphnia galeata</name>
    <dbReference type="NCBI Taxonomy" id="27404"/>
    <lineage>
        <taxon>Eukaryota</taxon>
        <taxon>Metazoa</taxon>
        <taxon>Ecdysozoa</taxon>
        <taxon>Arthropoda</taxon>
        <taxon>Crustacea</taxon>
        <taxon>Branchiopoda</taxon>
        <taxon>Diplostraca</taxon>
        <taxon>Cladocera</taxon>
        <taxon>Anomopoda</taxon>
        <taxon>Daphniidae</taxon>
        <taxon>Daphnia</taxon>
    </lineage>
</organism>
<name>A0A8J2RNE0_9CRUS</name>
<dbReference type="NCBIfam" id="NF007825">
    <property type="entry name" value="PRK10534.1"/>
    <property type="match status" value="1"/>
</dbReference>
<sequence>MSLSTRCLLCRLSSLSEAVIRSKSHFVKYIVAKANIRMSAVMTGYGNVKLINGNEIPSEAIMIDFRSDTVTKPNNEMRAAMMNADVGDDVYGEDPTVNELQKLGANLLGKEAALFVPSGTMSNLIALLTHCKLRGSEAIVGDESHILHYEQTGAAQFGGINLRSVKTFADGSLDLDEIKRKIRNSKDAHQSHSVLLCVENTHNRCGGRIVPQEWILKASQLAKENGMKFHLDGARIFNAAVALGVPVSEIAEPFDSVSVCLSKGLGAPVGSLLIGTKSFIEEAHRCRKALGGGMRQAGILAAAGILSLQKGPIRLAQDHMFTKQLAVTAQEVGKDIVEVDLDTVETNMVMLKVEPKSGATPNSIVRRLAESTEKEVHAVGQDVRLLAYPMTESNIRIVVHCNNTPEDIKLAQDKLGYVFGELKHNDA</sequence>
<evidence type="ECO:0000256" key="3">
    <source>
        <dbReference type="ARBA" id="ARBA00022898"/>
    </source>
</evidence>
<dbReference type="EMBL" id="CAKKLH010000022">
    <property type="protein sequence ID" value="CAH0099595.1"/>
    <property type="molecule type" value="Genomic_DNA"/>
</dbReference>
<dbReference type="Gene3D" id="3.40.640.10">
    <property type="entry name" value="Type I PLP-dependent aspartate aminotransferase-like (Major domain)"/>
    <property type="match status" value="1"/>
</dbReference>
<feature type="modified residue" description="N6-(pyridoxal phosphate)lysine" evidence="5">
    <location>
        <position position="263"/>
    </location>
</feature>
<dbReference type="GO" id="GO:0006545">
    <property type="term" value="P:glycine biosynthetic process"/>
    <property type="evidence" value="ECO:0007669"/>
    <property type="project" value="TreeGrafter"/>
</dbReference>
<dbReference type="InterPro" id="IPR015421">
    <property type="entry name" value="PyrdxlP-dep_Trfase_major"/>
</dbReference>
<dbReference type="CDD" id="cd06502">
    <property type="entry name" value="TA_like"/>
    <property type="match status" value="1"/>
</dbReference>
<evidence type="ECO:0000256" key="4">
    <source>
        <dbReference type="ARBA" id="ARBA00023239"/>
    </source>
</evidence>
<dbReference type="PIRSF" id="PIRSF017617">
    <property type="entry name" value="Thr_aldolase"/>
    <property type="match status" value="1"/>
</dbReference>
<dbReference type="PANTHER" id="PTHR48097:SF9">
    <property type="entry name" value="L-THREONINE ALDOLASE"/>
    <property type="match status" value="1"/>
</dbReference>
<gene>
    <name evidence="7" type="ORF">DGAL_LOCUS1742</name>
</gene>
<dbReference type="InterPro" id="IPR015422">
    <property type="entry name" value="PyrdxlP-dep_Trfase_small"/>
</dbReference>
<comment type="caution">
    <text evidence="7">The sequence shown here is derived from an EMBL/GenBank/DDBJ whole genome shotgun (WGS) entry which is preliminary data.</text>
</comment>
<evidence type="ECO:0000256" key="2">
    <source>
        <dbReference type="ARBA" id="ARBA00006966"/>
    </source>
</evidence>
<comment type="similarity">
    <text evidence="2">Belongs to the threonine aldolase family.</text>
</comment>
<dbReference type="InterPro" id="IPR023603">
    <property type="entry name" value="Low_specificity_L-TA-like"/>
</dbReference>
<reference evidence="7" key="1">
    <citation type="submission" date="2021-11" db="EMBL/GenBank/DDBJ databases">
        <authorList>
            <person name="Schell T."/>
        </authorList>
    </citation>
    <scope>NUCLEOTIDE SEQUENCE</scope>
    <source>
        <strain evidence="7">M5</strain>
    </source>
</reference>
<dbReference type="Gene3D" id="3.90.1150.10">
    <property type="entry name" value="Aspartate Aminotransferase, domain 1"/>
    <property type="match status" value="1"/>
</dbReference>
<dbReference type="GO" id="GO:0005829">
    <property type="term" value="C:cytosol"/>
    <property type="evidence" value="ECO:0007669"/>
    <property type="project" value="TreeGrafter"/>
</dbReference>
<dbReference type="GO" id="GO:0008732">
    <property type="term" value="F:L-allo-threonine aldolase activity"/>
    <property type="evidence" value="ECO:0007669"/>
    <property type="project" value="TreeGrafter"/>
</dbReference>
<dbReference type="AlphaFoldDB" id="A0A8J2RNE0"/>
<dbReference type="NCBIfam" id="NF041359">
    <property type="entry name" value="GntG_guanitoxin"/>
    <property type="match status" value="1"/>
</dbReference>
<dbReference type="OrthoDB" id="10261951at2759"/>
<protein>
    <recommendedName>
        <fullName evidence="6">Aromatic amino acid beta-eliminating lyase/threonine aldolase domain-containing protein</fullName>
    </recommendedName>
</protein>
<dbReference type="Pfam" id="PF01212">
    <property type="entry name" value="Beta_elim_lyase"/>
    <property type="match status" value="1"/>
</dbReference>
<dbReference type="PANTHER" id="PTHR48097">
    <property type="entry name" value="L-THREONINE ALDOLASE-RELATED"/>
    <property type="match status" value="1"/>
</dbReference>
<dbReference type="FunFam" id="3.40.640.10:FF:000030">
    <property type="entry name" value="Low-specificity L-threonine aldolase"/>
    <property type="match status" value="1"/>
</dbReference>
<dbReference type="GO" id="GO:0006567">
    <property type="term" value="P:L-threonine catabolic process"/>
    <property type="evidence" value="ECO:0007669"/>
    <property type="project" value="TreeGrafter"/>
</dbReference>
<proteinExistence type="inferred from homology"/>
<keyword evidence="3" id="KW-0663">Pyridoxal phosphate</keyword>
<feature type="domain" description="Aromatic amino acid beta-eliminating lyase/threonine aldolase" evidence="6">
    <location>
        <begin position="64"/>
        <end position="352"/>
    </location>
</feature>
<comment type="cofactor">
    <cofactor evidence="1">
        <name>pyridoxal 5'-phosphate</name>
        <dbReference type="ChEBI" id="CHEBI:597326"/>
    </cofactor>
</comment>
<accession>A0A8J2RNE0</accession>
<evidence type="ECO:0000259" key="6">
    <source>
        <dbReference type="Pfam" id="PF01212"/>
    </source>
</evidence>
<dbReference type="InterPro" id="IPR001597">
    <property type="entry name" value="ArAA_b-elim_lyase/Thr_aldolase"/>
</dbReference>
<evidence type="ECO:0000256" key="5">
    <source>
        <dbReference type="PIRSR" id="PIRSR017617-1"/>
    </source>
</evidence>
<keyword evidence="4" id="KW-0456">Lyase</keyword>
<keyword evidence="8" id="KW-1185">Reference proteome</keyword>
<evidence type="ECO:0000313" key="8">
    <source>
        <dbReference type="Proteomes" id="UP000789390"/>
    </source>
</evidence>
<dbReference type="InterPro" id="IPR015424">
    <property type="entry name" value="PyrdxlP-dep_Trfase"/>
</dbReference>
<evidence type="ECO:0000313" key="7">
    <source>
        <dbReference type="EMBL" id="CAH0099595.1"/>
    </source>
</evidence>